<keyword evidence="2 4" id="KW-0479">Metal-binding</keyword>
<evidence type="ECO:0000313" key="7">
    <source>
        <dbReference type="EMBL" id="QDT15231.1"/>
    </source>
</evidence>
<dbReference type="InterPro" id="IPR055557">
    <property type="entry name" value="DUF7133"/>
</dbReference>
<dbReference type="Proteomes" id="UP000318741">
    <property type="component" value="Chromosome"/>
</dbReference>
<proteinExistence type="predicted"/>
<dbReference type="SUPFAM" id="SSF48371">
    <property type="entry name" value="ARM repeat"/>
    <property type="match status" value="1"/>
</dbReference>
<dbReference type="SUPFAM" id="SSF46626">
    <property type="entry name" value="Cytochrome c"/>
    <property type="match status" value="1"/>
</dbReference>
<dbReference type="GO" id="GO:0020037">
    <property type="term" value="F:heme binding"/>
    <property type="evidence" value="ECO:0007669"/>
    <property type="project" value="InterPro"/>
</dbReference>
<dbReference type="InterPro" id="IPR011042">
    <property type="entry name" value="6-blade_b-propeller_TolB-like"/>
</dbReference>
<keyword evidence="1 4" id="KW-0349">Heme</keyword>
<dbReference type="Pfam" id="PF23500">
    <property type="entry name" value="DUF7133"/>
    <property type="match status" value="1"/>
</dbReference>
<dbReference type="SUPFAM" id="SSF63829">
    <property type="entry name" value="Calcium-dependent phosphotriesterase"/>
    <property type="match status" value="1"/>
</dbReference>
<dbReference type="GO" id="GO:0009055">
    <property type="term" value="F:electron transfer activity"/>
    <property type="evidence" value="ECO:0007669"/>
    <property type="project" value="InterPro"/>
</dbReference>
<dbReference type="InterPro" id="IPR016024">
    <property type="entry name" value="ARM-type_fold"/>
</dbReference>
<dbReference type="Gene3D" id="2.120.10.30">
    <property type="entry name" value="TolB, C-terminal domain"/>
    <property type="match status" value="1"/>
</dbReference>
<dbReference type="InterPro" id="IPR009056">
    <property type="entry name" value="Cyt_c-like_dom"/>
</dbReference>
<dbReference type="EMBL" id="CP036265">
    <property type="protein sequence ID" value="QDT15231.1"/>
    <property type="molecule type" value="Genomic_DNA"/>
</dbReference>
<keyword evidence="8" id="KW-1185">Reference proteome</keyword>
<dbReference type="OrthoDB" id="221643at2"/>
<evidence type="ECO:0000256" key="3">
    <source>
        <dbReference type="ARBA" id="ARBA00023004"/>
    </source>
</evidence>
<dbReference type="GO" id="GO:0046872">
    <property type="term" value="F:metal ion binding"/>
    <property type="evidence" value="ECO:0007669"/>
    <property type="project" value="UniProtKB-KW"/>
</dbReference>
<gene>
    <name evidence="7" type="ORF">CA12_13140</name>
</gene>
<evidence type="ECO:0000256" key="5">
    <source>
        <dbReference type="SAM" id="MobiDB-lite"/>
    </source>
</evidence>
<evidence type="ECO:0000256" key="4">
    <source>
        <dbReference type="PROSITE-ProRule" id="PRU00433"/>
    </source>
</evidence>
<keyword evidence="3 4" id="KW-0408">Iron</keyword>
<feature type="region of interest" description="Disordered" evidence="5">
    <location>
        <begin position="86"/>
        <end position="110"/>
    </location>
</feature>
<dbReference type="InterPro" id="IPR013427">
    <property type="entry name" value="Haem-bd_dom_put"/>
</dbReference>
<dbReference type="Pfam" id="PF13646">
    <property type="entry name" value="HEAT_2"/>
    <property type="match status" value="1"/>
</dbReference>
<sequence length="1044" mass="109148">MTASPIAFSTVVPALCVAWLAAPPADSTLVAPTEALSPAEQQTQFRLPPGFEIQLVAAEPEIGQPMNLAFDGAGRLWVTHSTTYPFPVEGPGTEPRAGGLDGTTPGPPRDRLSVLSDFAADGRARSVEHVADDLNIPIGLLPLDGAGADDAGGTLVYSIPNLWRTPPGGGEKTPLVTGYGNVDAHGMTNSFTRGLDGWIYACHGFRNDSRLVGSDGSTLPLNSGNTYRFQPDGSRLQQFTHGQVNPFGMTFDPLGNIYNADCHSRPLTLLLRGAYYPSFGKPDDGLGYGPEMIDHSHGSTGICGAAWYDADHFPQEYRDALYLCNPVTGRVHRDRVRWAGSTARADTQPDFVRCDDPWFRPVYVTLGPDGALYLADFYNAVIGHYEAPLDHPARDRRRGRIWRIVWRGEGTEEQADPPPAPVDLAVLPADALADHFADPNIAVRTAATHEWVDRVGAAGAATLDGRMNDSEPTFRVHAAWALHRAGGLTDDRLAALLADPDRTVRTHGAKLLAERDAADDLPRLKTLLADADPFVRRAAAEALGRRPDAGHVRPLLTALAAAESGTADDAMLIHQLRIGLRDCLRASVDGAPTLAADEFTSEERRRLAGVLVAVPTAGGAEALAALLAPEGPPFPPADVERFVAHVTRYGSDERLDELLAKRWETTADPLRRVGLLRAAAEALRQRGADPTAVLGERGRATAAALLNASGAGAFESTAAAAGLIAELNLTDAAAGLRERLADPSVGRAAAGALAGALATLRRSAAADAASLLISDGGLAGPQWDGLRAALAGGNEPAVAEAVGAALSVAPAPLRRAAAERLAADAAGATLLTTLAERGAIPPRLLIDPTVGQRLGGVADAALAARVAALTADLPAEDAGLEALLAARAAAFDPAVASAERGAALYKTQCAACHAVGGVGGAVAPQLDGVGVRGVARLCEDVLAPHRNVDAAFRTVLLVLEDGRVVTGLPRRTEGETLILADAEGKEFAVPTTAVLDRADSPLSLMPGNFGETLTETQFADLLAYLLAQREPAQQEPAEGASAAK</sequence>
<dbReference type="KEGG" id="acaf:CA12_13140"/>
<dbReference type="PROSITE" id="PS51007">
    <property type="entry name" value="CYTC"/>
    <property type="match status" value="1"/>
</dbReference>
<dbReference type="AlphaFoldDB" id="A0A517P776"/>
<evidence type="ECO:0000259" key="6">
    <source>
        <dbReference type="PROSITE" id="PS51007"/>
    </source>
</evidence>
<evidence type="ECO:0000256" key="2">
    <source>
        <dbReference type="ARBA" id="ARBA00022723"/>
    </source>
</evidence>
<dbReference type="Gene3D" id="1.10.760.10">
    <property type="entry name" value="Cytochrome c-like domain"/>
    <property type="match status" value="1"/>
</dbReference>
<organism evidence="7 8">
    <name type="scientific">Alienimonas californiensis</name>
    <dbReference type="NCBI Taxonomy" id="2527989"/>
    <lineage>
        <taxon>Bacteria</taxon>
        <taxon>Pseudomonadati</taxon>
        <taxon>Planctomycetota</taxon>
        <taxon>Planctomycetia</taxon>
        <taxon>Planctomycetales</taxon>
        <taxon>Planctomycetaceae</taxon>
        <taxon>Alienimonas</taxon>
    </lineage>
</organism>
<dbReference type="PANTHER" id="PTHR33546:SF1">
    <property type="entry name" value="LARGE, MULTIFUNCTIONAL SECRETED PROTEIN"/>
    <property type="match status" value="1"/>
</dbReference>
<dbReference type="RefSeq" id="WP_145358049.1">
    <property type="nucleotide sequence ID" value="NZ_CP036265.1"/>
</dbReference>
<protein>
    <submittedName>
        <fullName evidence="7">Cytochrome c</fullName>
    </submittedName>
</protein>
<feature type="domain" description="Cytochrome c" evidence="6">
    <location>
        <begin position="896"/>
        <end position="1029"/>
    </location>
</feature>
<dbReference type="InterPro" id="IPR036909">
    <property type="entry name" value="Cyt_c-like_dom_sf"/>
</dbReference>
<dbReference type="Pfam" id="PF13442">
    <property type="entry name" value="Cytochrome_CBB3"/>
    <property type="match status" value="1"/>
</dbReference>
<reference evidence="7 8" key="1">
    <citation type="submission" date="2019-02" db="EMBL/GenBank/DDBJ databases">
        <title>Deep-cultivation of Planctomycetes and their phenomic and genomic characterization uncovers novel biology.</title>
        <authorList>
            <person name="Wiegand S."/>
            <person name="Jogler M."/>
            <person name="Boedeker C."/>
            <person name="Pinto D."/>
            <person name="Vollmers J."/>
            <person name="Rivas-Marin E."/>
            <person name="Kohn T."/>
            <person name="Peeters S.H."/>
            <person name="Heuer A."/>
            <person name="Rast P."/>
            <person name="Oberbeckmann S."/>
            <person name="Bunk B."/>
            <person name="Jeske O."/>
            <person name="Meyerdierks A."/>
            <person name="Storesund J.E."/>
            <person name="Kallscheuer N."/>
            <person name="Luecker S."/>
            <person name="Lage O.M."/>
            <person name="Pohl T."/>
            <person name="Merkel B.J."/>
            <person name="Hornburger P."/>
            <person name="Mueller R.-W."/>
            <person name="Bruemmer F."/>
            <person name="Labrenz M."/>
            <person name="Spormann A.M."/>
            <person name="Op den Camp H."/>
            <person name="Overmann J."/>
            <person name="Amann R."/>
            <person name="Jetten M.S.M."/>
            <person name="Mascher T."/>
            <person name="Medema M.H."/>
            <person name="Devos D.P."/>
            <person name="Kaster A.-K."/>
            <person name="Ovreas L."/>
            <person name="Rohde M."/>
            <person name="Galperin M.Y."/>
            <person name="Jogler C."/>
        </authorList>
    </citation>
    <scope>NUCLEOTIDE SEQUENCE [LARGE SCALE GENOMIC DNA]</scope>
    <source>
        <strain evidence="7 8">CA12</strain>
    </source>
</reference>
<dbReference type="Gene3D" id="1.25.10.10">
    <property type="entry name" value="Leucine-rich Repeat Variant"/>
    <property type="match status" value="1"/>
</dbReference>
<evidence type="ECO:0000256" key="1">
    <source>
        <dbReference type="ARBA" id="ARBA00022617"/>
    </source>
</evidence>
<accession>A0A517P776</accession>
<name>A0A517P776_9PLAN</name>
<dbReference type="NCBIfam" id="TIGR02603">
    <property type="entry name" value="CxxCH_TIGR02603"/>
    <property type="match status" value="1"/>
</dbReference>
<evidence type="ECO:0000313" key="8">
    <source>
        <dbReference type="Proteomes" id="UP000318741"/>
    </source>
</evidence>
<dbReference type="PANTHER" id="PTHR33546">
    <property type="entry name" value="LARGE, MULTIFUNCTIONAL SECRETED PROTEIN-RELATED"/>
    <property type="match status" value="1"/>
</dbReference>
<dbReference type="InterPro" id="IPR011989">
    <property type="entry name" value="ARM-like"/>
</dbReference>